<dbReference type="OrthoDB" id="9778364at2"/>
<evidence type="ECO:0000259" key="6">
    <source>
        <dbReference type="SMART" id="SM00382"/>
    </source>
</evidence>
<evidence type="ECO:0000256" key="1">
    <source>
        <dbReference type="ARBA" id="ARBA00002393"/>
    </source>
</evidence>
<dbReference type="InterPro" id="IPR027417">
    <property type="entry name" value="P-loop_NTPase"/>
</dbReference>
<dbReference type="GO" id="GO:0006261">
    <property type="term" value="P:DNA-templated DNA replication"/>
    <property type="evidence" value="ECO:0007669"/>
    <property type="project" value="TreeGrafter"/>
</dbReference>
<dbReference type="FunFam" id="1.20.272.10:FF:000001">
    <property type="entry name" value="Putative AAA family ATPase"/>
    <property type="match status" value="1"/>
</dbReference>
<dbReference type="Pfam" id="PF12002">
    <property type="entry name" value="MgsA_C"/>
    <property type="match status" value="1"/>
</dbReference>
<dbReference type="GO" id="GO:0016887">
    <property type="term" value="F:ATP hydrolysis activity"/>
    <property type="evidence" value="ECO:0007669"/>
    <property type="project" value="InterPro"/>
</dbReference>
<dbReference type="SUPFAM" id="SSF52540">
    <property type="entry name" value="P-loop containing nucleoside triphosphate hydrolases"/>
    <property type="match status" value="1"/>
</dbReference>
<dbReference type="SMART" id="SM00382">
    <property type="entry name" value="AAA"/>
    <property type="match status" value="1"/>
</dbReference>
<dbReference type="EMBL" id="CP002630">
    <property type="protein sequence ID" value="AEB12241.1"/>
    <property type="molecule type" value="Genomic_DNA"/>
</dbReference>
<keyword evidence="4" id="KW-0547">Nucleotide-binding</keyword>
<dbReference type="Proteomes" id="UP000007030">
    <property type="component" value="Chromosome"/>
</dbReference>
<protein>
    <submittedName>
        <fullName evidence="7">AAA ATPase central domain protein</fullName>
    </submittedName>
</protein>
<dbReference type="FunFam" id="3.40.50.300:FF:000137">
    <property type="entry name" value="Replication-associated recombination protein A"/>
    <property type="match status" value="1"/>
</dbReference>
<gene>
    <name evidence="7" type="ordered locus">Marky_1506</name>
</gene>
<dbReference type="RefSeq" id="WP_013704288.1">
    <property type="nucleotide sequence ID" value="NC_015387.1"/>
</dbReference>
<dbReference type="HOGENOM" id="CLU_017985_0_3_0"/>
<dbReference type="GO" id="GO:0000731">
    <property type="term" value="P:DNA synthesis involved in DNA repair"/>
    <property type="evidence" value="ECO:0007669"/>
    <property type="project" value="TreeGrafter"/>
</dbReference>
<dbReference type="Pfam" id="PF00004">
    <property type="entry name" value="AAA"/>
    <property type="match status" value="1"/>
</dbReference>
<dbReference type="Pfam" id="PF16193">
    <property type="entry name" value="AAA_assoc_2"/>
    <property type="match status" value="1"/>
</dbReference>
<dbReference type="InterPro" id="IPR032423">
    <property type="entry name" value="AAA_assoc_2"/>
</dbReference>
<proteinExistence type="inferred from homology"/>
<dbReference type="GO" id="GO:0005524">
    <property type="term" value="F:ATP binding"/>
    <property type="evidence" value="ECO:0007669"/>
    <property type="project" value="UniProtKB-KW"/>
</dbReference>
<organism evidence="7 8">
    <name type="scientific">Marinithermus hydrothermalis (strain DSM 14884 / JCM 11576 / T1)</name>
    <dbReference type="NCBI Taxonomy" id="869210"/>
    <lineage>
        <taxon>Bacteria</taxon>
        <taxon>Thermotogati</taxon>
        <taxon>Deinococcota</taxon>
        <taxon>Deinococci</taxon>
        <taxon>Thermales</taxon>
        <taxon>Thermaceae</taxon>
        <taxon>Marinithermus</taxon>
    </lineage>
</organism>
<evidence type="ECO:0000313" key="8">
    <source>
        <dbReference type="Proteomes" id="UP000007030"/>
    </source>
</evidence>
<dbReference type="InterPro" id="IPR008921">
    <property type="entry name" value="DNA_pol3_clamp-load_cplx_C"/>
</dbReference>
<dbReference type="AlphaFoldDB" id="F2NPG0"/>
<dbReference type="PANTHER" id="PTHR13779">
    <property type="entry name" value="WERNER HELICASE-INTERACTING PROTEIN 1 FAMILY MEMBER"/>
    <property type="match status" value="1"/>
</dbReference>
<dbReference type="Gene3D" id="3.40.50.300">
    <property type="entry name" value="P-loop containing nucleotide triphosphate hydrolases"/>
    <property type="match status" value="1"/>
</dbReference>
<dbReference type="SUPFAM" id="SSF48019">
    <property type="entry name" value="post-AAA+ oligomerization domain-like"/>
    <property type="match status" value="1"/>
</dbReference>
<dbReference type="STRING" id="869210.Marky_1506"/>
<evidence type="ECO:0000256" key="3">
    <source>
        <dbReference type="ARBA" id="ARBA00022705"/>
    </source>
</evidence>
<comment type="similarity">
    <text evidence="2">Belongs to the AAA ATPase family. RarA/MGS1/WRNIP1 subfamily.</text>
</comment>
<dbReference type="Gene3D" id="1.10.8.60">
    <property type="match status" value="1"/>
</dbReference>
<dbReference type="GO" id="GO:0017116">
    <property type="term" value="F:single-stranded DNA helicase activity"/>
    <property type="evidence" value="ECO:0007669"/>
    <property type="project" value="TreeGrafter"/>
</dbReference>
<dbReference type="Gene3D" id="1.20.272.10">
    <property type="match status" value="1"/>
</dbReference>
<evidence type="ECO:0000256" key="4">
    <source>
        <dbReference type="ARBA" id="ARBA00022741"/>
    </source>
</evidence>
<dbReference type="InterPro" id="IPR021886">
    <property type="entry name" value="MgsA_C"/>
</dbReference>
<name>F2NPG0_MARHT</name>
<dbReference type="GO" id="GO:0003677">
    <property type="term" value="F:DNA binding"/>
    <property type="evidence" value="ECO:0007669"/>
    <property type="project" value="InterPro"/>
</dbReference>
<dbReference type="PANTHER" id="PTHR13779:SF7">
    <property type="entry name" value="ATPASE WRNIP1"/>
    <property type="match status" value="1"/>
</dbReference>
<dbReference type="Gene3D" id="1.10.3710.10">
    <property type="entry name" value="DNA polymerase III clamp loader subunits, C-terminal domain"/>
    <property type="match status" value="1"/>
</dbReference>
<dbReference type="InterPro" id="IPR051314">
    <property type="entry name" value="AAA_ATPase_RarA/MGS1/WRNIP1"/>
</dbReference>
<evidence type="ECO:0000313" key="7">
    <source>
        <dbReference type="EMBL" id="AEB12241.1"/>
    </source>
</evidence>
<comment type="function">
    <text evidence="1">DNA-dependent ATPase that plays important roles in cellular responses to stalled DNA replication processes.</text>
</comment>
<evidence type="ECO:0000256" key="2">
    <source>
        <dbReference type="ARBA" id="ARBA00008959"/>
    </source>
</evidence>
<feature type="domain" description="AAA+ ATPase" evidence="6">
    <location>
        <begin position="43"/>
        <end position="159"/>
    </location>
</feature>
<keyword evidence="5" id="KW-0067">ATP-binding</keyword>
<dbReference type="GO" id="GO:0008047">
    <property type="term" value="F:enzyme activator activity"/>
    <property type="evidence" value="ECO:0007669"/>
    <property type="project" value="TreeGrafter"/>
</dbReference>
<accession>F2NPG0</accession>
<dbReference type="InterPro" id="IPR003593">
    <property type="entry name" value="AAA+_ATPase"/>
</dbReference>
<dbReference type="CDD" id="cd00009">
    <property type="entry name" value="AAA"/>
    <property type="match status" value="1"/>
</dbReference>
<keyword evidence="8" id="KW-1185">Reference proteome</keyword>
<keyword evidence="3" id="KW-0235">DNA replication</keyword>
<dbReference type="eggNOG" id="COG2256">
    <property type="taxonomic scope" value="Bacteria"/>
</dbReference>
<sequence>MGLFTPSAPLAERVRPRSLEEVVGQEHLTGPGKPFRRMLEIGRLHSMILWGPPGVGKTTLARVLAQGVRAEFIPLSAVAAGVKEVREAVARAEAAARVGRRTVLFLDEVHRFNKAQQDALLPHVESGLLTLIGATTENPSFEVNPALRSRARVYVLKPLEKADLLRVLQRALEHPEGLPGVAAEAAALDLIAAGAMGDARRALAALELAAELGEGRVTVAAAREALGAGGSRMDKGGEAFYDLTSALHKAIRGSHVDAALYYLARLVEGGADPMYVARRLVRIAAEDVGLADPNALRLAIAAKEAYAFLGSPEGELALAEVAVYLALAPKSNSVYVAWKRARDAVQAHPHAEVPLHLRNAPTGLLKALGYGEGYAYYHDDPEGSFAQAYLPEALEGASFFEPRGEGWEARLRERFAALKKRFAEAKRGREG</sequence>
<evidence type="ECO:0000256" key="5">
    <source>
        <dbReference type="ARBA" id="ARBA00022840"/>
    </source>
</evidence>
<dbReference type="KEGG" id="mhd:Marky_1506"/>
<reference evidence="7 8" key="1">
    <citation type="journal article" date="2012" name="Stand. Genomic Sci.">
        <title>Complete genome sequence of the aerobic, heterotroph Marinithermus hydrothermalis type strain (T1(T)) from a deep-sea hydrothermal vent chimney.</title>
        <authorList>
            <person name="Copeland A."/>
            <person name="Gu W."/>
            <person name="Yasawong M."/>
            <person name="Lapidus A."/>
            <person name="Lucas S."/>
            <person name="Deshpande S."/>
            <person name="Pagani I."/>
            <person name="Tapia R."/>
            <person name="Cheng J.F."/>
            <person name="Goodwin L.A."/>
            <person name="Pitluck S."/>
            <person name="Liolios K."/>
            <person name="Ivanova N."/>
            <person name="Mavromatis K."/>
            <person name="Mikhailova N."/>
            <person name="Pati A."/>
            <person name="Chen A."/>
            <person name="Palaniappan K."/>
            <person name="Land M."/>
            <person name="Pan C."/>
            <person name="Brambilla E.M."/>
            <person name="Rohde M."/>
            <person name="Tindall B.J."/>
            <person name="Sikorski J."/>
            <person name="Goker M."/>
            <person name="Detter J.C."/>
            <person name="Bristow J."/>
            <person name="Eisen J.A."/>
            <person name="Markowitz V."/>
            <person name="Hugenholtz P."/>
            <person name="Kyrpides N.C."/>
            <person name="Klenk H.P."/>
            <person name="Woyke T."/>
        </authorList>
    </citation>
    <scope>NUCLEOTIDE SEQUENCE [LARGE SCALE GENOMIC DNA]</scope>
    <source>
        <strain evidence="8">DSM 14884 / JCM 11576 / T1</strain>
    </source>
</reference>
<dbReference type="InterPro" id="IPR003959">
    <property type="entry name" value="ATPase_AAA_core"/>
</dbReference>